<reference evidence="1 2" key="1">
    <citation type="journal article" date="2019" name="Nat. Ecol. Evol.">
        <title>Megaphylogeny resolves global patterns of mushroom evolution.</title>
        <authorList>
            <person name="Varga T."/>
            <person name="Krizsan K."/>
            <person name="Foldi C."/>
            <person name="Dima B."/>
            <person name="Sanchez-Garcia M."/>
            <person name="Sanchez-Ramirez S."/>
            <person name="Szollosi G.J."/>
            <person name="Szarkandi J.G."/>
            <person name="Papp V."/>
            <person name="Albert L."/>
            <person name="Andreopoulos W."/>
            <person name="Angelini C."/>
            <person name="Antonin V."/>
            <person name="Barry K.W."/>
            <person name="Bougher N.L."/>
            <person name="Buchanan P."/>
            <person name="Buyck B."/>
            <person name="Bense V."/>
            <person name="Catcheside P."/>
            <person name="Chovatia M."/>
            <person name="Cooper J."/>
            <person name="Damon W."/>
            <person name="Desjardin D."/>
            <person name="Finy P."/>
            <person name="Geml J."/>
            <person name="Haridas S."/>
            <person name="Hughes K."/>
            <person name="Justo A."/>
            <person name="Karasinski D."/>
            <person name="Kautmanova I."/>
            <person name="Kiss B."/>
            <person name="Kocsube S."/>
            <person name="Kotiranta H."/>
            <person name="LaButti K.M."/>
            <person name="Lechner B.E."/>
            <person name="Liimatainen K."/>
            <person name="Lipzen A."/>
            <person name="Lukacs Z."/>
            <person name="Mihaltcheva S."/>
            <person name="Morgado L.N."/>
            <person name="Niskanen T."/>
            <person name="Noordeloos M.E."/>
            <person name="Ohm R.A."/>
            <person name="Ortiz-Santana B."/>
            <person name="Ovrebo C."/>
            <person name="Racz N."/>
            <person name="Riley R."/>
            <person name="Savchenko A."/>
            <person name="Shiryaev A."/>
            <person name="Soop K."/>
            <person name="Spirin V."/>
            <person name="Szebenyi C."/>
            <person name="Tomsovsky M."/>
            <person name="Tulloss R.E."/>
            <person name="Uehling J."/>
            <person name="Grigoriev I.V."/>
            <person name="Vagvolgyi C."/>
            <person name="Papp T."/>
            <person name="Martin F.M."/>
            <person name="Miettinen O."/>
            <person name="Hibbett D.S."/>
            <person name="Nagy L.G."/>
        </authorList>
    </citation>
    <scope>NUCLEOTIDE SEQUENCE [LARGE SCALE GENOMIC DNA]</scope>
    <source>
        <strain evidence="1 2">HHB13444</strain>
    </source>
</reference>
<accession>A0A5C3NY35</accession>
<protein>
    <submittedName>
        <fullName evidence="1">Uncharacterized protein</fullName>
    </submittedName>
</protein>
<evidence type="ECO:0000313" key="2">
    <source>
        <dbReference type="Proteomes" id="UP000308197"/>
    </source>
</evidence>
<gene>
    <name evidence="1" type="ORF">K466DRAFT_570869</name>
</gene>
<sequence>MEVPARTVLTTASNLPTTRALDLPTLPRNSPDLPFNQEVKTLKSGLNITAEFIIMEYTESERRITDVKRLDKQKMDDMVVSVAQQITYILEMEELGRRARK</sequence>
<dbReference type="AlphaFoldDB" id="A0A5C3NY35"/>
<organism evidence="1 2">
    <name type="scientific">Polyporus arcularius HHB13444</name>
    <dbReference type="NCBI Taxonomy" id="1314778"/>
    <lineage>
        <taxon>Eukaryota</taxon>
        <taxon>Fungi</taxon>
        <taxon>Dikarya</taxon>
        <taxon>Basidiomycota</taxon>
        <taxon>Agaricomycotina</taxon>
        <taxon>Agaricomycetes</taxon>
        <taxon>Polyporales</taxon>
        <taxon>Polyporaceae</taxon>
        <taxon>Polyporus</taxon>
    </lineage>
</organism>
<dbReference type="Proteomes" id="UP000308197">
    <property type="component" value="Unassembled WGS sequence"/>
</dbReference>
<dbReference type="InParanoid" id="A0A5C3NY35"/>
<keyword evidence="2" id="KW-1185">Reference proteome</keyword>
<evidence type="ECO:0000313" key="1">
    <source>
        <dbReference type="EMBL" id="TFK78383.1"/>
    </source>
</evidence>
<name>A0A5C3NY35_9APHY</name>
<dbReference type="EMBL" id="ML212575">
    <property type="protein sequence ID" value="TFK78383.1"/>
    <property type="molecule type" value="Genomic_DNA"/>
</dbReference>
<proteinExistence type="predicted"/>